<keyword evidence="2" id="KW-1185">Reference proteome</keyword>
<gene>
    <name evidence="1" type="ORF">ACETIH_15370</name>
</gene>
<comment type="caution">
    <text evidence="1">The sequence shown here is derived from an EMBL/GenBank/DDBJ whole genome shotgun (WGS) entry which is preliminary data.</text>
</comment>
<protein>
    <submittedName>
        <fullName evidence="1">Uncharacterized protein</fullName>
    </submittedName>
</protein>
<name>A0ABV6Y9Y5_9HYPH</name>
<evidence type="ECO:0000313" key="2">
    <source>
        <dbReference type="Proteomes" id="UP001593940"/>
    </source>
</evidence>
<organism evidence="1 2">
    <name type="scientific">Microvirga arabica</name>
    <dbReference type="NCBI Taxonomy" id="1128671"/>
    <lineage>
        <taxon>Bacteria</taxon>
        <taxon>Pseudomonadati</taxon>
        <taxon>Pseudomonadota</taxon>
        <taxon>Alphaproteobacteria</taxon>
        <taxon>Hyphomicrobiales</taxon>
        <taxon>Methylobacteriaceae</taxon>
        <taxon>Microvirga</taxon>
    </lineage>
</organism>
<reference evidence="1 2" key="1">
    <citation type="submission" date="2024-09" db="EMBL/GenBank/DDBJ databases">
        <title>Nodulacao em especies de Leguminosae Basais da Amazonia e Caracterizacao dos Rizobios e Bacterias Associadas aos Nodulos.</title>
        <authorList>
            <person name="Jambeiro I.C.A."/>
            <person name="Lopes I.S."/>
            <person name="Aguiar E.R.G.R."/>
            <person name="Santos A.F.J."/>
            <person name="Dos Santos J.M.F."/>
            <person name="Gross E."/>
        </authorList>
    </citation>
    <scope>NUCLEOTIDE SEQUENCE [LARGE SCALE GENOMIC DNA]</scope>
    <source>
        <strain evidence="1 2">BRUESC1165</strain>
    </source>
</reference>
<dbReference type="Proteomes" id="UP001593940">
    <property type="component" value="Unassembled WGS sequence"/>
</dbReference>
<accession>A0ABV6Y9Y5</accession>
<dbReference type="RefSeq" id="WP_377030150.1">
    <property type="nucleotide sequence ID" value="NZ_JBHOMY010000041.1"/>
</dbReference>
<evidence type="ECO:0000313" key="1">
    <source>
        <dbReference type="EMBL" id="MFC1458064.1"/>
    </source>
</evidence>
<proteinExistence type="predicted"/>
<dbReference type="EMBL" id="JBHOMY010000041">
    <property type="protein sequence ID" value="MFC1458064.1"/>
    <property type="molecule type" value="Genomic_DNA"/>
</dbReference>
<sequence length="134" mass="14865">MELTRKWLKPRYCKIFAQVAVRENPCGRSNTHILVHCPPRLLGQFKRQVLNVLNEACHGLYEGAVAFKRIGSGNATLQATLGKLDYMCKGISPEEAAVLGINPIPQGSIYGKPYSISQDIHRAARRRYAEAAEG</sequence>